<dbReference type="PANTHER" id="PTHR11266:SF80">
    <property type="entry name" value="PEROXISOMAL MEMBRANE PROTEIN 2"/>
    <property type="match status" value="1"/>
</dbReference>
<gene>
    <name evidence="8" type="ORF">LECACI_7A002266</name>
</gene>
<keyword evidence="4 6" id="KW-1133">Transmembrane helix</keyword>
<protein>
    <submittedName>
        <fullName evidence="8">Related to integral membrane, Mpv17 PMP22 family</fullName>
    </submittedName>
</protein>
<evidence type="ECO:0000256" key="4">
    <source>
        <dbReference type="ARBA" id="ARBA00022989"/>
    </source>
</evidence>
<keyword evidence="9" id="KW-1185">Reference proteome</keyword>
<feature type="transmembrane region" description="Helical" evidence="6">
    <location>
        <begin position="205"/>
        <end position="223"/>
    </location>
</feature>
<evidence type="ECO:0000256" key="2">
    <source>
        <dbReference type="ARBA" id="ARBA00006824"/>
    </source>
</evidence>
<dbReference type="InterPro" id="IPR007248">
    <property type="entry name" value="Mpv17_PMP22"/>
</dbReference>
<comment type="caution">
    <text evidence="8">The sequence shown here is derived from an EMBL/GenBank/DDBJ whole genome shotgun (WGS) entry which is preliminary data.</text>
</comment>
<keyword evidence="5 6" id="KW-0472">Membrane</keyword>
<dbReference type="GO" id="GO:0005778">
    <property type="term" value="C:peroxisomal membrane"/>
    <property type="evidence" value="ECO:0007669"/>
    <property type="project" value="TreeGrafter"/>
</dbReference>
<evidence type="ECO:0000256" key="1">
    <source>
        <dbReference type="ARBA" id="ARBA00004141"/>
    </source>
</evidence>
<comment type="subcellular location">
    <subcellularLocation>
        <location evidence="1">Membrane</location>
        <topology evidence="1">Multi-pass membrane protein</topology>
    </subcellularLocation>
</comment>
<dbReference type="PANTHER" id="PTHR11266">
    <property type="entry name" value="PEROXISOMAL MEMBRANE PROTEIN 2, PXMP2 MPV17"/>
    <property type="match status" value="1"/>
</dbReference>
<evidence type="ECO:0000256" key="7">
    <source>
        <dbReference type="SAM" id="MobiDB-lite"/>
    </source>
</evidence>
<evidence type="ECO:0000313" key="9">
    <source>
        <dbReference type="Proteomes" id="UP001296104"/>
    </source>
</evidence>
<dbReference type="Pfam" id="PF04117">
    <property type="entry name" value="Mpv17_PMP22"/>
    <property type="match status" value="1"/>
</dbReference>
<proteinExistence type="inferred from homology"/>
<evidence type="ECO:0000256" key="5">
    <source>
        <dbReference type="ARBA" id="ARBA00023136"/>
    </source>
</evidence>
<reference evidence="8" key="1">
    <citation type="submission" date="2023-11" db="EMBL/GenBank/DDBJ databases">
        <authorList>
            <person name="Alioto T."/>
            <person name="Alioto T."/>
            <person name="Gomez Garrido J."/>
        </authorList>
    </citation>
    <scope>NUCLEOTIDE SEQUENCE</scope>
</reference>
<sequence>MDSPIVTATWQAGALNALSNVLAQLITSWQRGMPYRINITELLQFVLFSVLACPPNYIWQAWLEASFPAYARRLSPQDKELMLDEATVGRSTALEKDSSGEVEARTSKGKAMTEKSTLATTDKKSVKKLDLKNTAIKFLLDQTVGAGVNTVLFVVGIGLIRGQSFSSTSQDVSEQFWPMIFAAQKLWPFVSIISFTLVPLEYRMLLGNTAGLVWGIYLSLLAGDSKVEK</sequence>
<organism evidence="8 9">
    <name type="scientific">Lecanosticta acicola</name>
    <dbReference type="NCBI Taxonomy" id="111012"/>
    <lineage>
        <taxon>Eukaryota</taxon>
        <taxon>Fungi</taxon>
        <taxon>Dikarya</taxon>
        <taxon>Ascomycota</taxon>
        <taxon>Pezizomycotina</taxon>
        <taxon>Dothideomycetes</taxon>
        <taxon>Dothideomycetidae</taxon>
        <taxon>Mycosphaerellales</taxon>
        <taxon>Mycosphaerellaceae</taxon>
        <taxon>Lecanosticta</taxon>
    </lineage>
</organism>
<dbReference type="Proteomes" id="UP001296104">
    <property type="component" value="Unassembled WGS sequence"/>
</dbReference>
<feature type="compositionally biased region" description="Basic and acidic residues" evidence="7">
    <location>
        <begin position="93"/>
        <end position="106"/>
    </location>
</feature>
<evidence type="ECO:0000256" key="6">
    <source>
        <dbReference type="RuleBase" id="RU363053"/>
    </source>
</evidence>
<comment type="similarity">
    <text evidence="2 6">Belongs to the peroxisomal membrane protein PXMP2/4 family.</text>
</comment>
<feature type="transmembrane region" description="Helical" evidence="6">
    <location>
        <begin position="180"/>
        <end position="198"/>
    </location>
</feature>
<feature type="transmembrane region" description="Helical" evidence="6">
    <location>
        <begin position="138"/>
        <end position="160"/>
    </location>
</feature>
<evidence type="ECO:0000256" key="3">
    <source>
        <dbReference type="ARBA" id="ARBA00022692"/>
    </source>
</evidence>
<dbReference type="EMBL" id="CAVMBE010000009">
    <property type="protein sequence ID" value="CAK3888487.1"/>
    <property type="molecule type" value="Genomic_DNA"/>
</dbReference>
<evidence type="ECO:0000313" key="8">
    <source>
        <dbReference type="EMBL" id="CAK3888487.1"/>
    </source>
</evidence>
<keyword evidence="3 6" id="KW-0812">Transmembrane</keyword>
<name>A0AAI8YUK3_9PEZI</name>
<accession>A0AAI8YUK3</accession>
<dbReference type="AlphaFoldDB" id="A0AAI8YUK3"/>
<feature type="region of interest" description="Disordered" evidence="7">
    <location>
        <begin position="92"/>
        <end position="116"/>
    </location>
</feature>